<evidence type="ECO:0000313" key="4">
    <source>
        <dbReference type="Proteomes" id="UP000595320"/>
    </source>
</evidence>
<dbReference type="SUPFAM" id="SSF54523">
    <property type="entry name" value="Pili subunits"/>
    <property type="match status" value="1"/>
</dbReference>
<evidence type="ECO:0000256" key="2">
    <source>
        <dbReference type="SAM" id="Phobius"/>
    </source>
</evidence>
<dbReference type="PROSITE" id="PS50231">
    <property type="entry name" value="RICIN_B_LECTIN"/>
    <property type="match status" value="1"/>
</dbReference>
<gene>
    <name evidence="3" type="ORF">I6I53_06570</name>
</gene>
<proteinExistence type="predicted"/>
<dbReference type="PANTHER" id="PTHR30093:SF47">
    <property type="entry name" value="TYPE IV PILUS NON-CORE MINOR PILIN PILE"/>
    <property type="match status" value="1"/>
</dbReference>
<dbReference type="InterPro" id="IPR045584">
    <property type="entry name" value="Pilin-like"/>
</dbReference>
<dbReference type="Proteomes" id="UP000595320">
    <property type="component" value="Chromosome"/>
</dbReference>
<sequence length="202" mass="22451">MRKMPIITIVLRGKSYQYGFSLIELMVVIAIVAIFAAIAIPSYQMYVRKADVASAQQEMQRIAEQLSRHKARNFSYKGFDGSYLYKDNAGTLNPNFDANKQELKIPIDSSTSKYTLTIMGSSTDEKGDTDPSNDVITQTLLTNTGLTNLGQSWSIKAESNTVTNPSNYDLLITSTGIRCMNKNKAKVTYQTCGTKDDGSEQW</sequence>
<keyword evidence="2" id="KW-0472">Membrane</keyword>
<dbReference type="GO" id="GO:0015627">
    <property type="term" value="C:type II protein secretion system complex"/>
    <property type="evidence" value="ECO:0007669"/>
    <property type="project" value="InterPro"/>
</dbReference>
<reference evidence="3 4" key="1">
    <citation type="submission" date="2021-01" db="EMBL/GenBank/DDBJ databases">
        <title>FDA dAtabase for Regulatory Grade micrObial Sequences (FDA-ARGOS): Supporting development and validation of Infectious Disease Dx tests.</title>
        <authorList>
            <person name="Sproer C."/>
            <person name="Gronow S."/>
            <person name="Severitt S."/>
            <person name="Schroder I."/>
            <person name="Tallon L."/>
            <person name="Sadzewicz L."/>
            <person name="Zhao X."/>
            <person name="Boylan J."/>
            <person name="Ott S."/>
            <person name="Bowen H."/>
            <person name="Vavikolanu K."/>
            <person name="Mehta A."/>
            <person name="Aluvathingal J."/>
            <person name="Nadendla S."/>
            <person name="Lowell S."/>
            <person name="Myers T."/>
            <person name="Yan Y."/>
            <person name="Sichtig H."/>
        </authorList>
    </citation>
    <scope>NUCLEOTIDE SEQUENCE [LARGE SCALE GENOMIC DNA]</scope>
    <source>
        <strain evidence="3 4">FDAARGOS_1096</strain>
    </source>
</reference>
<name>A0A7T9UK83_9GAMM</name>
<feature type="transmembrane region" description="Helical" evidence="2">
    <location>
        <begin position="20"/>
        <end position="40"/>
    </location>
</feature>
<evidence type="ECO:0000313" key="3">
    <source>
        <dbReference type="EMBL" id="QQT87406.1"/>
    </source>
</evidence>
<keyword evidence="1" id="KW-0488">Methylation</keyword>
<protein>
    <submittedName>
        <fullName evidence="3">Prepilin-type N-terminal cleavage/methylation domain-containing protein</fullName>
    </submittedName>
</protein>
<dbReference type="RefSeq" id="WP_004995237.1">
    <property type="nucleotide sequence ID" value="NZ_BKFK01000007.1"/>
</dbReference>
<evidence type="ECO:0000256" key="1">
    <source>
        <dbReference type="ARBA" id="ARBA00022481"/>
    </source>
</evidence>
<keyword evidence="2" id="KW-0812">Transmembrane</keyword>
<dbReference type="Gene3D" id="3.30.700.10">
    <property type="entry name" value="Glycoprotein, Type 4 Pilin"/>
    <property type="match status" value="1"/>
</dbReference>
<dbReference type="Pfam" id="PF16732">
    <property type="entry name" value="ComP_DUS"/>
    <property type="match status" value="1"/>
</dbReference>
<keyword evidence="2" id="KW-1133">Transmembrane helix</keyword>
<organism evidence="3 4">
    <name type="scientific">Acinetobacter ursingii</name>
    <dbReference type="NCBI Taxonomy" id="108980"/>
    <lineage>
        <taxon>Bacteria</taxon>
        <taxon>Pseudomonadati</taxon>
        <taxon>Pseudomonadota</taxon>
        <taxon>Gammaproteobacteria</taxon>
        <taxon>Moraxellales</taxon>
        <taxon>Moraxellaceae</taxon>
        <taxon>Acinetobacter</taxon>
    </lineage>
</organism>
<dbReference type="AlphaFoldDB" id="A0A7T9UK83"/>
<dbReference type="EMBL" id="CP068176">
    <property type="protein sequence ID" value="QQT87406.1"/>
    <property type="molecule type" value="Genomic_DNA"/>
</dbReference>
<dbReference type="PANTHER" id="PTHR30093">
    <property type="entry name" value="GENERAL SECRETION PATHWAY PROTEIN G"/>
    <property type="match status" value="1"/>
</dbReference>
<dbReference type="GO" id="GO:0015628">
    <property type="term" value="P:protein secretion by the type II secretion system"/>
    <property type="evidence" value="ECO:0007669"/>
    <property type="project" value="InterPro"/>
</dbReference>
<accession>A0A7T9UK83</accession>
<dbReference type="GO" id="GO:0043683">
    <property type="term" value="P:type IV pilus assembly"/>
    <property type="evidence" value="ECO:0007669"/>
    <property type="project" value="InterPro"/>
</dbReference>
<dbReference type="InterPro" id="IPR000983">
    <property type="entry name" value="Bac_GSPG_pilin"/>
</dbReference>
<dbReference type="InterPro" id="IPR031982">
    <property type="entry name" value="PilE-like"/>
</dbReference>
<dbReference type="PRINTS" id="PR00813">
    <property type="entry name" value="BCTERIALGSPG"/>
</dbReference>
<dbReference type="Pfam" id="PF07963">
    <property type="entry name" value="N_methyl"/>
    <property type="match status" value="1"/>
</dbReference>
<dbReference type="NCBIfam" id="TIGR02532">
    <property type="entry name" value="IV_pilin_GFxxxE"/>
    <property type="match status" value="1"/>
</dbReference>
<dbReference type="InterPro" id="IPR012902">
    <property type="entry name" value="N_methyl_site"/>
</dbReference>
<dbReference type="GeneID" id="66211145"/>